<evidence type="ECO:0000256" key="1">
    <source>
        <dbReference type="SAM" id="MobiDB-lite"/>
    </source>
</evidence>
<accession>A0A8S9PD07</accession>
<name>A0A8S9PD07_BRACR</name>
<reference evidence="2" key="1">
    <citation type="submission" date="2019-12" db="EMBL/GenBank/DDBJ databases">
        <title>Genome sequencing and annotation of Brassica cretica.</title>
        <authorList>
            <person name="Studholme D.J."/>
            <person name="Sarris P."/>
        </authorList>
    </citation>
    <scope>NUCLEOTIDE SEQUENCE</scope>
    <source>
        <strain evidence="2">PFS-109/04</strain>
        <tissue evidence="2">Leaf</tissue>
    </source>
</reference>
<comment type="caution">
    <text evidence="2">The sequence shown here is derived from an EMBL/GenBank/DDBJ whole genome shotgun (WGS) entry which is preliminary data.</text>
</comment>
<proteinExistence type="predicted"/>
<protein>
    <submittedName>
        <fullName evidence="2">Uncharacterized protein</fullName>
    </submittedName>
</protein>
<evidence type="ECO:0000313" key="2">
    <source>
        <dbReference type="EMBL" id="KAF3512061.1"/>
    </source>
</evidence>
<organism evidence="2 3">
    <name type="scientific">Brassica cretica</name>
    <name type="common">Mustard</name>
    <dbReference type="NCBI Taxonomy" id="69181"/>
    <lineage>
        <taxon>Eukaryota</taxon>
        <taxon>Viridiplantae</taxon>
        <taxon>Streptophyta</taxon>
        <taxon>Embryophyta</taxon>
        <taxon>Tracheophyta</taxon>
        <taxon>Spermatophyta</taxon>
        <taxon>Magnoliopsida</taxon>
        <taxon>eudicotyledons</taxon>
        <taxon>Gunneridae</taxon>
        <taxon>Pentapetalae</taxon>
        <taxon>rosids</taxon>
        <taxon>malvids</taxon>
        <taxon>Brassicales</taxon>
        <taxon>Brassicaceae</taxon>
        <taxon>Brassiceae</taxon>
        <taxon>Brassica</taxon>
    </lineage>
</organism>
<gene>
    <name evidence="2" type="ORF">F2Q69_00003772</name>
</gene>
<dbReference type="Proteomes" id="UP000712600">
    <property type="component" value="Unassembled WGS sequence"/>
</dbReference>
<sequence length="78" mass="8509">MLHLHMALKSGLHDSKCRASSSFVGQRPPPTELRDGSQPSCLLGATSVRPDSTFLMALLLLSLVAPVFEKCLEREINC</sequence>
<feature type="region of interest" description="Disordered" evidence="1">
    <location>
        <begin position="19"/>
        <end position="38"/>
    </location>
</feature>
<evidence type="ECO:0000313" key="3">
    <source>
        <dbReference type="Proteomes" id="UP000712600"/>
    </source>
</evidence>
<dbReference type="EMBL" id="QGKX02001521">
    <property type="protein sequence ID" value="KAF3512061.1"/>
    <property type="molecule type" value="Genomic_DNA"/>
</dbReference>
<dbReference type="AlphaFoldDB" id="A0A8S9PD07"/>